<keyword evidence="1" id="KW-0812">Transmembrane</keyword>
<evidence type="ECO:0000313" key="3">
    <source>
        <dbReference type="Proteomes" id="UP001297092"/>
    </source>
</evidence>
<keyword evidence="1" id="KW-0472">Membrane</keyword>
<dbReference type="EMBL" id="JAHCTB010000001">
    <property type="protein sequence ID" value="MBT0606743.1"/>
    <property type="molecule type" value="Genomic_DNA"/>
</dbReference>
<dbReference type="RefSeq" id="WP_214111621.1">
    <property type="nucleotide sequence ID" value="NZ_JAHCTB010000001.1"/>
</dbReference>
<keyword evidence="1" id="KW-1133">Transmembrane helix</keyword>
<proteinExistence type="predicted"/>
<protein>
    <submittedName>
        <fullName evidence="2">DUF983 domain-containing protein</fullName>
    </submittedName>
</protein>
<name>A0ABS5S0J8_9FLAO</name>
<accession>A0ABS5S0J8</accession>
<feature type="transmembrane region" description="Helical" evidence="1">
    <location>
        <begin position="86"/>
        <end position="107"/>
    </location>
</feature>
<evidence type="ECO:0000313" key="2">
    <source>
        <dbReference type="EMBL" id="MBT0606743.1"/>
    </source>
</evidence>
<comment type="caution">
    <text evidence="2">The sequence shown here is derived from an EMBL/GenBank/DDBJ whole genome shotgun (WGS) entry which is preliminary data.</text>
</comment>
<keyword evidence="3" id="KW-1185">Reference proteome</keyword>
<dbReference type="Pfam" id="PF06170">
    <property type="entry name" value="DUF983"/>
    <property type="match status" value="1"/>
</dbReference>
<feature type="transmembrane region" description="Helical" evidence="1">
    <location>
        <begin position="59"/>
        <end position="80"/>
    </location>
</feature>
<gene>
    <name evidence="2" type="ORF">KIV10_00975</name>
</gene>
<reference evidence="2 3" key="1">
    <citation type="submission" date="2021-05" db="EMBL/GenBank/DDBJ databases">
        <title>Aequorivita echinoideorum JCM 30378 genome.</title>
        <authorList>
            <person name="Zhang H."/>
            <person name="Li C."/>
        </authorList>
    </citation>
    <scope>NUCLEOTIDE SEQUENCE [LARGE SCALE GENOMIC DNA]</scope>
    <source>
        <strain evidence="2 3">JCM30378</strain>
    </source>
</reference>
<evidence type="ECO:0000256" key="1">
    <source>
        <dbReference type="SAM" id="Phobius"/>
    </source>
</evidence>
<dbReference type="Proteomes" id="UP001297092">
    <property type="component" value="Unassembled WGS sequence"/>
</dbReference>
<dbReference type="InterPro" id="IPR009325">
    <property type="entry name" value="DUF983"/>
</dbReference>
<organism evidence="2 3">
    <name type="scientific">Aequorivita echinoideorum</name>
    <dbReference type="NCBI Taxonomy" id="1549647"/>
    <lineage>
        <taxon>Bacteria</taxon>
        <taxon>Pseudomonadati</taxon>
        <taxon>Bacteroidota</taxon>
        <taxon>Flavobacteriia</taxon>
        <taxon>Flavobacteriales</taxon>
        <taxon>Flavobacteriaceae</taxon>
        <taxon>Aequorivita</taxon>
    </lineage>
</organism>
<sequence length="132" mass="14945">MKKSYLYSTLFLKCPQCRQGNLLTANPYKLSETNRVREKCPKCGLKFHIEPAFYTGSMYVSYAVGTAVAIAVFIITYFTGLAENPLAIFGYIVLGLFLLMPYIGAVSKSIWAHFFFKYNPEIAKKVNNDSRT</sequence>